<gene>
    <name evidence="2" type="ORF">N865_02565</name>
</gene>
<evidence type="ECO:0000313" key="3">
    <source>
        <dbReference type="Proteomes" id="UP000019489"/>
    </source>
</evidence>
<dbReference type="EMBL" id="AWSA01000009">
    <property type="protein sequence ID" value="EWT02564.1"/>
    <property type="molecule type" value="Genomic_DNA"/>
</dbReference>
<dbReference type="CDD" id="cd05829">
    <property type="entry name" value="Sortase_F"/>
    <property type="match status" value="1"/>
</dbReference>
<dbReference type="SUPFAM" id="SSF63817">
    <property type="entry name" value="Sortase"/>
    <property type="match status" value="1"/>
</dbReference>
<dbReference type="Proteomes" id="UP000019489">
    <property type="component" value="Unassembled WGS sequence"/>
</dbReference>
<dbReference type="PATRIC" id="fig|1386089.3.peg.1135"/>
<dbReference type="Gene3D" id="2.40.260.10">
    <property type="entry name" value="Sortase"/>
    <property type="match status" value="1"/>
</dbReference>
<reference evidence="2 3" key="1">
    <citation type="submission" date="2013-08" db="EMBL/GenBank/DDBJ databases">
        <title>Intrasporangium oryzae NRRL B-24470.</title>
        <authorList>
            <person name="Liu H."/>
            <person name="Wang G."/>
        </authorList>
    </citation>
    <scope>NUCLEOTIDE SEQUENCE [LARGE SCALE GENOMIC DNA]</scope>
    <source>
        <strain evidence="2 3">NRRL B-24470</strain>
    </source>
</reference>
<name>W9GFD2_9MICO</name>
<dbReference type="eggNOG" id="COG3764">
    <property type="taxonomic scope" value="Bacteria"/>
</dbReference>
<keyword evidence="3" id="KW-1185">Reference proteome</keyword>
<comment type="caution">
    <text evidence="2">The sequence shown here is derived from an EMBL/GenBank/DDBJ whole genome shotgun (WGS) entry which is preliminary data.</text>
</comment>
<dbReference type="InterPro" id="IPR023365">
    <property type="entry name" value="Sortase_dom-sf"/>
</dbReference>
<organism evidence="2 3">
    <name type="scientific">Intrasporangium oryzae NRRL B-24470</name>
    <dbReference type="NCBI Taxonomy" id="1386089"/>
    <lineage>
        <taxon>Bacteria</taxon>
        <taxon>Bacillati</taxon>
        <taxon>Actinomycetota</taxon>
        <taxon>Actinomycetes</taxon>
        <taxon>Micrococcales</taxon>
        <taxon>Intrasporangiaceae</taxon>
        <taxon>Intrasporangium</taxon>
    </lineage>
</organism>
<dbReference type="STRING" id="1386089.N865_02565"/>
<dbReference type="InterPro" id="IPR042001">
    <property type="entry name" value="Sortase_F"/>
</dbReference>
<evidence type="ECO:0000313" key="2">
    <source>
        <dbReference type="EMBL" id="EWT02564.1"/>
    </source>
</evidence>
<dbReference type="Pfam" id="PF04203">
    <property type="entry name" value="Sortase"/>
    <property type="match status" value="1"/>
</dbReference>
<keyword evidence="1" id="KW-0378">Hydrolase</keyword>
<dbReference type="AlphaFoldDB" id="W9GFD2"/>
<dbReference type="NCBIfam" id="NF033748">
    <property type="entry name" value="class_F_sortase"/>
    <property type="match status" value="1"/>
</dbReference>
<protein>
    <submittedName>
        <fullName evidence="2">Peptidase C60</fullName>
    </submittedName>
</protein>
<evidence type="ECO:0000256" key="1">
    <source>
        <dbReference type="ARBA" id="ARBA00022801"/>
    </source>
</evidence>
<sequence length="148" mass="15892">MRLVIPRIGVQTSLVGVGLNADGTVETPPLRGDAPAGWYRYLASPGEVGPAVILGHVDTARDGPAVFYRLGELRPGDPIDVTRADGIVARFVVTRVVLVAKVDFPTADVYGPTPDPQLRLVTCGGSYDRVRHSYRDNVIAFARLAPSR</sequence>
<dbReference type="GO" id="GO:0016787">
    <property type="term" value="F:hydrolase activity"/>
    <property type="evidence" value="ECO:0007669"/>
    <property type="project" value="UniProtKB-KW"/>
</dbReference>
<proteinExistence type="predicted"/>
<accession>W9GFD2</accession>
<dbReference type="InterPro" id="IPR005754">
    <property type="entry name" value="Sortase"/>
</dbReference>